<keyword evidence="7" id="KW-0143">Chaperone</keyword>
<evidence type="ECO:0000313" key="14">
    <source>
        <dbReference type="EMBL" id="AWA29593.1"/>
    </source>
</evidence>
<evidence type="ECO:0000259" key="13">
    <source>
        <dbReference type="PROSITE" id="PS50198"/>
    </source>
</evidence>
<evidence type="ECO:0000256" key="11">
    <source>
        <dbReference type="PROSITE-ProRule" id="PRU00278"/>
    </source>
</evidence>
<feature type="domain" description="PpiC" evidence="13">
    <location>
        <begin position="339"/>
        <end position="447"/>
    </location>
</feature>
<keyword evidence="4 12" id="KW-0812">Transmembrane</keyword>
<dbReference type="InterPro" id="IPR027304">
    <property type="entry name" value="Trigger_fact/SurA_dom_sf"/>
</dbReference>
<reference evidence="14 15" key="1">
    <citation type="submission" date="2018-04" db="EMBL/GenBank/DDBJ databases">
        <title>Genome sequencing of Flavobacterium sp. HYN0048.</title>
        <authorList>
            <person name="Yi H."/>
            <person name="Baek C."/>
        </authorList>
    </citation>
    <scope>NUCLEOTIDE SEQUENCE [LARGE SCALE GENOMIC DNA]</scope>
    <source>
        <strain evidence="14 15">HYN0048</strain>
    </source>
</reference>
<evidence type="ECO:0000256" key="3">
    <source>
        <dbReference type="ARBA" id="ARBA00022519"/>
    </source>
</evidence>
<evidence type="ECO:0000313" key="15">
    <source>
        <dbReference type="Proteomes" id="UP000244193"/>
    </source>
</evidence>
<dbReference type="AlphaFoldDB" id="A0A2S0RCX1"/>
<dbReference type="Proteomes" id="UP000244193">
    <property type="component" value="Chromosome"/>
</dbReference>
<keyword evidence="11 14" id="KW-0413">Isomerase</keyword>
<dbReference type="GO" id="GO:0005886">
    <property type="term" value="C:plasma membrane"/>
    <property type="evidence" value="ECO:0007669"/>
    <property type="project" value="UniProtKB-SubCell"/>
</dbReference>
<evidence type="ECO:0000256" key="12">
    <source>
        <dbReference type="SAM" id="Phobius"/>
    </source>
</evidence>
<evidence type="ECO:0000256" key="1">
    <source>
        <dbReference type="ARBA" id="ARBA00004382"/>
    </source>
</evidence>
<keyword evidence="2" id="KW-1003">Cell membrane</keyword>
<comment type="similarity">
    <text evidence="8">Belongs to the PpiD chaperone family.</text>
</comment>
<dbReference type="RefSeq" id="WP_108370177.1">
    <property type="nucleotide sequence ID" value="NZ_CP028811.1"/>
</dbReference>
<keyword evidence="5 12" id="KW-1133">Transmembrane helix</keyword>
<dbReference type="InterPro" id="IPR046357">
    <property type="entry name" value="PPIase_dom_sf"/>
</dbReference>
<dbReference type="PANTHER" id="PTHR47529:SF1">
    <property type="entry name" value="PERIPLASMIC CHAPERONE PPID"/>
    <property type="match status" value="1"/>
</dbReference>
<dbReference type="Gene3D" id="3.10.50.40">
    <property type="match status" value="1"/>
</dbReference>
<name>A0A2S0RCX1_9FLAO</name>
<dbReference type="SUPFAM" id="SSF54534">
    <property type="entry name" value="FKBP-like"/>
    <property type="match status" value="1"/>
</dbReference>
<evidence type="ECO:0000256" key="6">
    <source>
        <dbReference type="ARBA" id="ARBA00023136"/>
    </source>
</evidence>
<organism evidence="14 15">
    <name type="scientific">Flavobacterium magnum</name>
    <dbReference type="NCBI Taxonomy" id="2162713"/>
    <lineage>
        <taxon>Bacteria</taxon>
        <taxon>Pseudomonadati</taxon>
        <taxon>Bacteroidota</taxon>
        <taxon>Flavobacteriia</taxon>
        <taxon>Flavobacteriales</taxon>
        <taxon>Flavobacteriaceae</taxon>
        <taxon>Flavobacterium</taxon>
    </lineage>
</organism>
<dbReference type="PROSITE" id="PS50198">
    <property type="entry name" value="PPIC_PPIASE_2"/>
    <property type="match status" value="1"/>
</dbReference>
<evidence type="ECO:0000256" key="5">
    <source>
        <dbReference type="ARBA" id="ARBA00022989"/>
    </source>
</evidence>
<dbReference type="InterPro" id="IPR000297">
    <property type="entry name" value="PPIase_PpiC"/>
</dbReference>
<keyword evidence="11" id="KW-0697">Rotamase</keyword>
<keyword evidence="6 12" id="KW-0472">Membrane</keyword>
<dbReference type="OrthoDB" id="9812372at2"/>
<evidence type="ECO:0000256" key="2">
    <source>
        <dbReference type="ARBA" id="ARBA00022475"/>
    </source>
</evidence>
<dbReference type="InterPro" id="IPR052029">
    <property type="entry name" value="PpiD_chaperone"/>
</dbReference>
<evidence type="ECO:0000256" key="8">
    <source>
        <dbReference type="ARBA" id="ARBA00038408"/>
    </source>
</evidence>
<evidence type="ECO:0000256" key="9">
    <source>
        <dbReference type="ARBA" id="ARBA00040743"/>
    </source>
</evidence>
<dbReference type="PANTHER" id="PTHR47529">
    <property type="entry name" value="PEPTIDYL-PROLYL CIS-TRANS ISOMERASE D"/>
    <property type="match status" value="1"/>
</dbReference>
<dbReference type="GO" id="GO:0003755">
    <property type="term" value="F:peptidyl-prolyl cis-trans isomerase activity"/>
    <property type="evidence" value="ECO:0007669"/>
    <property type="project" value="UniProtKB-KW"/>
</dbReference>
<feature type="transmembrane region" description="Helical" evidence="12">
    <location>
        <begin position="12"/>
        <end position="31"/>
    </location>
</feature>
<dbReference type="Pfam" id="PF13623">
    <property type="entry name" value="SurA_N_2"/>
    <property type="match status" value="1"/>
</dbReference>
<sequence length="697" mass="76873">MAVLSKIRQRSILLIAVIGFCLFAFIIGDLVQSNLFSRSANNIGSVNGHDLPMDEFKTKVENVTKSSQGATQAQAVNYVWEYEVNNALLDAEFEKLGLQVGDDQIIDILKQNPQIGQNPMFMGPSGTFDIAKFDAVAANGPEAKNFVAESKKDAAENAKKQIYNTLLRAGAYTTALEGKMKYKMEADKVSFDYVSVLFSTIKDSDVKVSDDEIIAYMRKDEKRYKSEENRELDYVIFEDKASKADEDAIKSKMDAFMAPRVEYVNGKNDTIPSFANATDITEYVNSNSDTPYDSSYVAKKDLPAQFAEQLYNLPVGKVFGPYIYNNGYWLSKSMGREAGANVKASHILLAYKGAMRAAPTVTRSKEEALAKANEILAEANAKPEMFFMLAMQNSDDSSKQQGGDLGYFSKGANSLTKKFADYIFTNPIGKVGLVETEFGYHIIKVTDKQDGVRLATISKKIEPSAETVNSVYNKAVKFQMDAKDKSFDQVAKAAKLTINPSVKVRAMDENLGTITNQRQIVKWAFNKDTKVGSVERFEVANTGHVIVRLKKINEEGLLPLDEARPMIELKLKNQKKIALIKSKMKGGSLEAIAAANATKVQTVADRTLETASLEGVGLEQRVVATAMVTPASKMSAPIEGMSGVYVVKTTAYTKAPALPSYKDYVAKLKMNNGNTMQRISASLKKDAEIDDNRSLFY</sequence>
<dbReference type="EMBL" id="CP028811">
    <property type="protein sequence ID" value="AWA29593.1"/>
    <property type="molecule type" value="Genomic_DNA"/>
</dbReference>
<proteinExistence type="inferred from homology"/>
<dbReference type="Pfam" id="PF13616">
    <property type="entry name" value="Rotamase_3"/>
    <property type="match status" value="1"/>
</dbReference>
<keyword evidence="3" id="KW-0997">Cell inner membrane</keyword>
<protein>
    <recommendedName>
        <fullName evidence="9">Periplasmic chaperone PpiD</fullName>
    </recommendedName>
    <alternativeName>
        <fullName evidence="10">Periplasmic folding chaperone</fullName>
    </alternativeName>
</protein>
<evidence type="ECO:0000256" key="10">
    <source>
        <dbReference type="ARBA" id="ARBA00042775"/>
    </source>
</evidence>
<gene>
    <name evidence="14" type="ORF">HYN48_05545</name>
</gene>
<comment type="subcellular location">
    <subcellularLocation>
        <location evidence="1">Cell inner membrane</location>
        <topology evidence="1">Single-pass type II membrane protein</topology>
        <orientation evidence="1">Periplasmic side</orientation>
    </subcellularLocation>
</comment>
<evidence type="ECO:0000256" key="7">
    <source>
        <dbReference type="ARBA" id="ARBA00023186"/>
    </source>
</evidence>
<dbReference type="SUPFAM" id="SSF109998">
    <property type="entry name" value="Triger factor/SurA peptide-binding domain-like"/>
    <property type="match status" value="1"/>
</dbReference>
<evidence type="ECO:0000256" key="4">
    <source>
        <dbReference type="ARBA" id="ARBA00022692"/>
    </source>
</evidence>
<accession>A0A2S0RCX1</accession>
<keyword evidence="15" id="KW-1185">Reference proteome</keyword>
<dbReference type="KEGG" id="fmg:HYN48_05545"/>